<dbReference type="InterPro" id="IPR025660">
    <property type="entry name" value="Pept_his_AS"/>
</dbReference>
<feature type="domain" description="Peptidase C1A papain C-terminal" evidence="2">
    <location>
        <begin position="117"/>
        <end position="330"/>
    </location>
</feature>
<dbReference type="SUPFAM" id="SSF54001">
    <property type="entry name" value="Cysteine proteinases"/>
    <property type="match status" value="1"/>
</dbReference>
<evidence type="ECO:0000313" key="4">
    <source>
        <dbReference type="Proteomes" id="UP000504635"/>
    </source>
</evidence>
<keyword evidence="4" id="KW-1185">Reference proteome</keyword>
<dbReference type="RefSeq" id="XP_030763789.1">
    <property type="nucleotide sequence ID" value="XM_030907929.1"/>
</dbReference>
<dbReference type="PANTHER" id="PTHR12411">
    <property type="entry name" value="CYSTEINE PROTEASE FAMILY C1-RELATED"/>
    <property type="match status" value="1"/>
</dbReference>
<gene>
    <name evidence="5" type="primary">LOC115888262</name>
</gene>
<evidence type="ECO:0000259" key="3">
    <source>
        <dbReference type="SMART" id="SM00848"/>
    </source>
</evidence>
<evidence type="ECO:0000256" key="1">
    <source>
        <dbReference type="ARBA" id="ARBA00008455"/>
    </source>
</evidence>
<dbReference type="PROSITE" id="PS00639">
    <property type="entry name" value="THIOL_PROTEASE_HIS"/>
    <property type="match status" value="1"/>
</dbReference>
<dbReference type="InterPro" id="IPR038765">
    <property type="entry name" value="Papain-like_cys_pep_sf"/>
</dbReference>
<dbReference type="InterPro" id="IPR013128">
    <property type="entry name" value="Peptidase_C1A"/>
</dbReference>
<dbReference type="GO" id="GO:0008234">
    <property type="term" value="F:cysteine-type peptidase activity"/>
    <property type="evidence" value="ECO:0007669"/>
    <property type="project" value="InterPro"/>
</dbReference>
<dbReference type="InterPro" id="IPR039417">
    <property type="entry name" value="Peptidase_C1A_papain-like"/>
</dbReference>
<dbReference type="InterPro" id="IPR013201">
    <property type="entry name" value="Prot_inhib_I29"/>
</dbReference>
<dbReference type="CDD" id="cd02248">
    <property type="entry name" value="Peptidase_C1A"/>
    <property type="match status" value="1"/>
</dbReference>
<dbReference type="SMART" id="SM00848">
    <property type="entry name" value="Inhibitor_I29"/>
    <property type="match status" value="1"/>
</dbReference>
<evidence type="ECO:0000313" key="5">
    <source>
        <dbReference type="RefSeq" id="XP_030763789.1"/>
    </source>
</evidence>
<accession>A0A6J2YKX1</accession>
<dbReference type="OrthoDB" id="498368at2759"/>
<dbReference type="Pfam" id="PF00112">
    <property type="entry name" value="Peptidase_C1"/>
    <property type="match status" value="1"/>
</dbReference>
<dbReference type="GO" id="GO:0006508">
    <property type="term" value="P:proteolysis"/>
    <property type="evidence" value="ECO:0007669"/>
    <property type="project" value="InterPro"/>
</dbReference>
<organism evidence="4 5">
    <name type="scientific">Sitophilus oryzae</name>
    <name type="common">Rice weevil</name>
    <name type="synonym">Curculio oryzae</name>
    <dbReference type="NCBI Taxonomy" id="7048"/>
    <lineage>
        <taxon>Eukaryota</taxon>
        <taxon>Metazoa</taxon>
        <taxon>Ecdysozoa</taxon>
        <taxon>Arthropoda</taxon>
        <taxon>Hexapoda</taxon>
        <taxon>Insecta</taxon>
        <taxon>Pterygota</taxon>
        <taxon>Neoptera</taxon>
        <taxon>Endopterygota</taxon>
        <taxon>Coleoptera</taxon>
        <taxon>Polyphaga</taxon>
        <taxon>Cucujiformia</taxon>
        <taxon>Curculionidae</taxon>
        <taxon>Dryophthorinae</taxon>
        <taxon>Sitophilus</taxon>
    </lineage>
</organism>
<feature type="domain" description="Cathepsin propeptide inhibitor" evidence="3">
    <location>
        <begin position="34"/>
        <end position="92"/>
    </location>
</feature>
<dbReference type="GeneID" id="115888262"/>
<dbReference type="SMART" id="SM00645">
    <property type="entry name" value="Pept_C1"/>
    <property type="match status" value="1"/>
</dbReference>
<dbReference type="KEGG" id="soy:115888262"/>
<dbReference type="InParanoid" id="A0A6J2YKX1"/>
<proteinExistence type="inferred from homology"/>
<dbReference type="PRINTS" id="PR00705">
    <property type="entry name" value="PAPAIN"/>
</dbReference>
<sequence>MVSYWQVLEYGVYFLLLFFMVPIKIENDNDLELFLKYIREFNKSYIDEETFKLRMKAFKMSLEAIDVLNKNQFNSTAVYGLTKFSDLLPKELIYSTNKNHKSKSPRSFKKRSYWKRIPRKIDWREKGIVTKVKNQKNCGACWAFSIIQTVESMMALKYQKLFDLSVQQSVDCSTENFGCLGGDICYLSHWLVYNNISVIAESKYPYTGANQTCLNTKTSGGIQVTTYSCSSLVNNEDKMLAHLAYKGPLAVAVNALTWQHYVGGIIKFHCNDNFEDLNHSVQIVGYDLNGDIPYYIVRNSWGNDFADGGYLYIAVGKNICGIAHKVTALDVL</sequence>
<dbReference type="Gene3D" id="3.90.70.10">
    <property type="entry name" value="Cysteine proteinases"/>
    <property type="match status" value="1"/>
</dbReference>
<evidence type="ECO:0000259" key="2">
    <source>
        <dbReference type="SMART" id="SM00645"/>
    </source>
</evidence>
<name>A0A6J2YKX1_SITOR</name>
<dbReference type="InterPro" id="IPR000668">
    <property type="entry name" value="Peptidase_C1A_C"/>
</dbReference>
<dbReference type="Pfam" id="PF08246">
    <property type="entry name" value="Inhibitor_I29"/>
    <property type="match status" value="1"/>
</dbReference>
<dbReference type="Proteomes" id="UP000504635">
    <property type="component" value="Unplaced"/>
</dbReference>
<reference evidence="5" key="1">
    <citation type="submission" date="2025-08" db="UniProtKB">
        <authorList>
            <consortium name="RefSeq"/>
        </authorList>
    </citation>
    <scope>IDENTIFICATION</scope>
    <source>
        <tissue evidence="5">Gonads</tissue>
    </source>
</reference>
<protein>
    <submittedName>
        <fullName evidence="5">Cathepsin O-like isoform X1</fullName>
    </submittedName>
</protein>
<comment type="similarity">
    <text evidence="1">Belongs to the peptidase C1 family.</text>
</comment>
<dbReference type="AlphaFoldDB" id="A0A6J2YKX1"/>